<organism evidence="1 2">
    <name type="scientific">Streptomyces xiamenensis</name>
    <dbReference type="NCBI Taxonomy" id="408015"/>
    <lineage>
        <taxon>Bacteria</taxon>
        <taxon>Bacillati</taxon>
        <taxon>Actinomycetota</taxon>
        <taxon>Actinomycetes</taxon>
        <taxon>Kitasatosporales</taxon>
        <taxon>Streptomycetaceae</taxon>
        <taxon>Streptomyces</taxon>
    </lineage>
</organism>
<dbReference type="Proteomes" id="UP000034034">
    <property type="component" value="Chromosome"/>
</dbReference>
<gene>
    <name evidence="1" type="ORF">SXIM_31450</name>
</gene>
<evidence type="ECO:0000313" key="1">
    <source>
        <dbReference type="EMBL" id="AKG44529.1"/>
    </source>
</evidence>
<protein>
    <submittedName>
        <fullName evidence="1">Uncharacterized protein</fullName>
    </submittedName>
</protein>
<dbReference type="AlphaFoldDB" id="A0A0F7FW90"/>
<keyword evidence="2" id="KW-1185">Reference proteome</keyword>
<sequence length="221" mass="23641">MPMTQPSCYLLEFSVGPGGARKGDIYAAGTLASAREAFEETDHLDPYLLLWYGACLRLWVVRHGTVVGGIDLLPYVRSTDPAYDATVRDLMLGEDAWVGAVIADVDEALTEHGWDMLGALPLLDHLFTLRRRGGPASVAEERRAIAAAENGELPLPPGGTPVAGLWLDWAALARDVPALDGPVLSEGPVTVTLGRTVPRDPDSYLVVGSDNELFAGANHLE</sequence>
<evidence type="ECO:0000313" key="2">
    <source>
        <dbReference type="Proteomes" id="UP000034034"/>
    </source>
</evidence>
<name>A0A0F7FW90_9ACTN</name>
<dbReference type="STRING" id="408015.SXIM_31450"/>
<dbReference type="PATRIC" id="fig|408015.6.peg.3185"/>
<reference evidence="1" key="1">
    <citation type="submission" date="2019-08" db="EMBL/GenBank/DDBJ databases">
        <title>Complete genome sequence of a mangrove-derived Streptomyces xiamenensis.</title>
        <authorList>
            <person name="Xu J."/>
        </authorList>
    </citation>
    <scope>NUCLEOTIDE SEQUENCE</scope>
    <source>
        <strain evidence="1">318</strain>
    </source>
</reference>
<accession>A0A0F7FW90</accession>
<dbReference type="EMBL" id="CP009922">
    <property type="protein sequence ID" value="AKG44529.1"/>
    <property type="molecule type" value="Genomic_DNA"/>
</dbReference>
<dbReference type="KEGG" id="sxi:SXIM_31450"/>
<proteinExistence type="predicted"/>
<dbReference type="HOGENOM" id="CLU_1250081_0_0_11"/>